<proteinExistence type="predicted"/>
<dbReference type="RefSeq" id="WP_245956681.1">
    <property type="nucleotide sequence ID" value="NZ_PVNG01000038.1"/>
</dbReference>
<evidence type="ECO:0000313" key="4">
    <source>
        <dbReference type="Proteomes" id="UP000238312"/>
    </source>
</evidence>
<dbReference type="InterPro" id="IPR021235">
    <property type="entry name" value="DUF2637"/>
</dbReference>
<feature type="transmembrane region" description="Helical" evidence="2">
    <location>
        <begin position="41"/>
        <end position="61"/>
    </location>
</feature>
<dbReference type="EMBL" id="PVNG01000038">
    <property type="protein sequence ID" value="PRX49702.1"/>
    <property type="molecule type" value="Genomic_DNA"/>
</dbReference>
<comment type="caution">
    <text evidence="3">The sequence shown here is derived from an EMBL/GenBank/DDBJ whole genome shotgun (WGS) entry which is preliminary data.</text>
</comment>
<dbReference type="Proteomes" id="UP000238312">
    <property type="component" value="Unassembled WGS sequence"/>
</dbReference>
<keyword evidence="2" id="KW-0812">Transmembrane</keyword>
<sequence>MNRLRSMVVDSAPVTVLALIAAVGSFDHISSLARKYGQLGWRAWAVAVCIDLLCVMAAREIQRDKRTGRRRRGLLSWPALVLSGGIVLTLAANLAEAPQSAWGWILAATPAGAFLIAMSMLERRASRPDPEDALEIRSDAAVPAHGGSAQRVHSARVDEHEQLVAASENEEPPQLEQAPSVPAAPDENAPVPAPALLGYARRLATEYEATHSRPIPAEVLRARMNVAPELAAGLLDHLGLGTD</sequence>
<feature type="transmembrane region" description="Helical" evidence="2">
    <location>
        <begin position="73"/>
        <end position="95"/>
    </location>
</feature>
<evidence type="ECO:0000256" key="2">
    <source>
        <dbReference type="SAM" id="Phobius"/>
    </source>
</evidence>
<protein>
    <submittedName>
        <fullName evidence="3">Uncharacterized protein DUF2637</fullName>
    </submittedName>
</protein>
<keyword evidence="2" id="KW-0472">Membrane</keyword>
<feature type="transmembrane region" description="Helical" evidence="2">
    <location>
        <begin position="101"/>
        <end position="121"/>
    </location>
</feature>
<gene>
    <name evidence="3" type="ORF">B0I32_1387</name>
</gene>
<dbReference type="Pfam" id="PF10935">
    <property type="entry name" value="DUF2637"/>
    <property type="match status" value="1"/>
</dbReference>
<evidence type="ECO:0000313" key="3">
    <source>
        <dbReference type="EMBL" id="PRX49702.1"/>
    </source>
</evidence>
<dbReference type="AlphaFoldDB" id="A0A2T0LZP7"/>
<name>A0A2T0LZP7_9ACTN</name>
<feature type="region of interest" description="Disordered" evidence="1">
    <location>
        <begin position="165"/>
        <end position="192"/>
    </location>
</feature>
<organism evidence="3 4">
    <name type="scientific">Nonomuraea fuscirosea</name>
    <dbReference type="NCBI Taxonomy" id="1291556"/>
    <lineage>
        <taxon>Bacteria</taxon>
        <taxon>Bacillati</taxon>
        <taxon>Actinomycetota</taxon>
        <taxon>Actinomycetes</taxon>
        <taxon>Streptosporangiales</taxon>
        <taxon>Streptosporangiaceae</taxon>
        <taxon>Nonomuraea</taxon>
    </lineage>
</organism>
<keyword evidence="4" id="KW-1185">Reference proteome</keyword>
<accession>A0A2T0LZP7</accession>
<keyword evidence="2" id="KW-1133">Transmembrane helix</keyword>
<evidence type="ECO:0000256" key="1">
    <source>
        <dbReference type="SAM" id="MobiDB-lite"/>
    </source>
</evidence>
<reference evidence="3 4" key="1">
    <citation type="submission" date="2018-03" db="EMBL/GenBank/DDBJ databases">
        <title>Genomic Encyclopedia of Type Strains, Phase III (KMG-III): the genomes of soil and plant-associated and newly described type strains.</title>
        <authorList>
            <person name="Whitman W."/>
        </authorList>
    </citation>
    <scope>NUCLEOTIDE SEQUENCE [LARGE SCALE GENOMIC DNA]</scope>
    <source>
        <strain evidence="3 4">CGMCC 4.7104</strain>
    </source>
</reference>